<evidence type="ECO:0000313" key="1">
    <source>
        <dbReference type="EnsemblMetazoa" id="Aqu2.1.42947_001"/>
    </source>
</evidence>
<protein>
    <submittedName>
        <fullName evidence="1">Uncharacterized protein</fullName>
    </submittedName>
</protein>
<reference evidence="1" key="1">
    <citation type="submission" date="2017-05" db="UniProtKB">
        <authorList>
            <consortium name="EnsemblMetazoa"/>
        </authorList>
    </citation>
    <scope>IDENTIFICATION</scope>
</reference>
<dbReference type="InParanoid" id="A0A1X7VS73"/>
<sequence length="180" mass="19859">MIFLSYVTILVSDPRLRELVPCGQTVIQLAWSYGDPGLLEYDSLFQQQVAYCVPIHLTDVVYILVLPALKEGIQQSIVKKGKGRPKQVTFLCSLASGSYLWFLSHYPYMSDQLAQRQGDFCQFQRGLLQISATLSSSAELPTSLAELLTCLARGYMAAELGEATVRVAGPDEAIHVNQLG</sequence>
<name>A0A1X7VS73_AMPQE</name>
<dbReference type="EnsemblMetazoa" id="Aqu2.1.42947_001">
    <property type="protein sequence ID" value="Aqu2.1.42947_001"/>
    <property type="gene ID" value="Aqu2.1.42947"/>
</dbReference>
<organism evidence="1">
    <name type="scientific">Amphimedon queenslandica</name>
    <name type="common">Sponge</name>
    <dbReference type="NCBI Taxonomy" id="400682"/>
    <lineage>
        <taxon>Eukaryota</taxon>
        <taxon>Metazoa</taxon>
        <taxon>Porifera</taxon>
        <taxon>Demospongiae</taxon>
        <taxon>Heteroscleromorpha</taxon>
        <taxon>Haplosclerida</taxon>
        <taxon>Niphatidae</taxon>
        <taxon>Amphimedon</taxon>
    </lineage>
</organism>
<accession>A0A1X7VS73</accession>
<proteinExistence type="predicted"/>
<dbReference type="AlphaFoldDB" id="A0A1X7VS73"/>